<dbReference type="EMBL" id="CADIKB010000032">
    <property type="protein sequence ID" value="CAB3724395.1"/>
    <property type="molecule type" value="Genomic_DNA"/>
</dbReference>
<keyword evidence="3 8" id="KW-0810">Translation regulation</keyword>
<dbReference type="PROSITE" id="PS00045">
    <property type="entry name" value="HISTONE_LIKE"/>
    <property type="match status" value="1"/>
</dbReference>
<feature type="region of interest" description="Disordered" evidence="10">
    <location>
        <begin position="81"/>
        <end position="106"/>
    </location>
</feature>
<dbReference type="Proteomes" id="UP000494249">
    <property type="component" value="Unassembled WGS sequence"/>
</dbReference>
<evidence type="ECO:0000256" key="8">
    <source>
        <dbReference type="HAMAP-Rule" id="MF_00380"/>
    </source>
</evidence>
<keyword evidence="5 8" id="KW-0238">DNA-binding</keyword>
<evidence type="ECO:0000256" key="6">
    <source>
        <dbReference type="ARBA" id="ARBA00023163"/>
    </source>
</evidence>
<name>A0A6J5C231_9BURK</name>
<keyword evidence="7 8" id="KW-0233">DNA recombination</keyword>
<dbReference type="SMART" id="SM00411">
    <property type="entry name" value="BHL"/>
    <property type="match status" value="1"/>
</dbReference>
<dbReference type="NCBIfam" id="NF001401">
    <property type="entry name" value="PRK00285.1"/>
    <property type="match status" value="1"/>
</dbReference>
<accession>A0A6J5C231</accession>
<evidence type="ECO:0000256" key="5">
    <source>
        <dbReference type="ARBA" id="ARBA00023125"/>
    </source>
</evidence>
<reference evidence="11 12" key="1">
    <citation type="submission" date="2020-04" db="EMBL/GenBank/DDBJ databases">
        <authorList>
            <person name="De Canck E."/>
        </authorList>
    </citation>
    <scope>NUCLEOTIDE SEQUENCE [LARGE SCALE GENOMIC DNA]</scope>
    <source>
        <strain evidence="11 12">LMG 22037</strain>
    </source>
</reference>
<protein>
    <recommendedName>
        <fullName evidence="2 8">Integration host factor subunit alpha</fullName>
        <shortName evidence="8">IHF-alpha</shortName>
    </recommendedName>
</protein>
<dbReference type="SUPFAM" id="SSF47729">
    <property type="entry name" value="IHF-like DNA-binding proteins"/>
    <property type="match status" value="1"/>
</dbReference>
<evidence type="ECO:0000256" key="9">
    <source>
        <dbReference type="RuleBase" id="RU003939"/>
    </source>
</evidence>
<comment type="function">
    <text evidence="8">This protein is one of the two subunits of integration host factor, a specific DNA-binding protein that functions in genetic recombination as well as in transcriptional and translational control.</text>
</comment>
<comment type="similarity">
    <text evidence="1 8 9">Belongs to the bacterial histone-like protein family.</text>
</comment>
<comment type="subunit">
    <text evidence="8">Heterodimer of an alpha and a beta chain.</text>
</comment>
<dbReference type="GO" id="GO:0009893">
    <property type="term" value="P:positive regulation of metabolic process"/>
    <property type="evidence" value="ECO:0007669"/>
    <property type="project" value="UniProtKB-ARBA"/>
</dbReference>
<evidence type="ECO:0000256" key="2">
    <source>
        <dbReference type="ARBA" id="ARBA00018329"/>
    </source>
</evidence>
<dbReference type="GO" id="GO:0006310">
    <property type="term" value="P:DNA recombination"/>
    <property type="evidence" value="ECO:0007669"/>
    <property type="project" value="UniProtKB-UniRule"/>
</dbReference>
<dbReference type="GO" id="GO:0003677">
    <property type="term" value="F:DNA binding"/>
    <property type="evidence" value="ECO:0007669"/>
    <property type="project" value="UniProtKB-UniRule"/>
</dbReference>
<gene>
    <name evidence="11" type="primary">ihfA_2</name>
    <name evidence="8" type="synonym">himA</name>
    <name evidence="8" type="synonym">ihfA</name>
    <name evidence="11" type="ORF">LMG22037_05046</name>
</gene>
<evidence type="ECO:0000256" key="4">
    <source>
        <dbReference type="ARBA" id="ARBA00023015"/>
    </source>
</evidence>
<dbReference type="GO" id="GO:0006417">
    <property type="term" value="P:regulation of translation"/>
    <property type="evidence" value="ECO:0007669"/>
    <property type="project" value="UniProtKB-UniRule"/>
</dbReference>
<dbReference type="Gene3D" id="4.10.520.10">
    <property type="entry name" value="IHF-like DNA-binding proteins"/>
    <property type="match status" value="1"/>
</dbReference>
<dbReference type="GO" id="GO:0030527">
    <property type="term" value="F:structural constituent of chromatin"/>
    <property type="evidence" value="ECO:0007669"/>
    <property type="project" value="InterPro"/>
</dbReference>
<dbReference type="AlphaFoldDB" id="A0A6J5C231"/>
<dbReference type="HAMAP" id="MF_00380">
    <property type="entry name" value="IHF_alpha"/>
    <property type="match status" value="1"/>
</dbReference>
<dbReference type="CDD" id="cd13835">
    <property type="entry name" value="IHF_A"/>
    <property type="match status" value="1"/>
</dbReference>
<keyword evidence="4 8" id="KW-0805">Transcription regulation</keyword>
<evidence type="ECO:0000256" key="7">
    <source>
        <dbReference type="ARBA" id="ARBA00023172"/>
    </source>
</evidence>
<evidence type="ECO:0000256" key="3">
    <source>
        <dbReference type="ARBA" id="ARBA00022845"/>
    </source>
</evidence>
<evidence type="ECO:0000313" key="11">
    <source>
        <dbReference type="EMBL" id="CAB3724395.1"/>
    </source>
</evidence>
<evidence type="ECO:0000256" key="10">
    <source>
        <dbReference type="SAM" id="MobiDB-lite"/>
    </source>
</evidence>
<proteinExistence type="inferred from homology"/>
<keyword evidence="6 8" id="KW-0804">Transcription</keyword>
<dbReference type="InterPro" id="IPR010992">
    <property type="entry name" value="IHF-like_DNA-bd_dom_sf"/>
</dbReference>
<dbReference type="GO" id="GO:0006355">
    <property type="term" value="P:regulation of DNA-templated transcription"/>
    <property type="evidence" value="ECO:0007669"/>
    <property type="project" value="UniProtKB-UniRule"/>
</dbReference>
<evidence type="ECO:0000256" key="1">
    <source>
        <dbReference type="ARBA" id="ARBA00010529"/>
    </source>
</evidence>
<dbReference type="PANTHER" id="PTHR33175">
    <property type="entry name" value="DNA-BINDING PROTEIN HU"/>
    <property type="match status" value="1"/>
</dbReference>
<dbReference type="Pfam" id="PF00216">
    <property type="entry name" value="Bac_DNA_binding"/>
    <property type="match status" value="1"/>
</dbReference>
<dbReference type="InterPro" id="IPR005684">
    <property type="entry name" value="IHF_alpha"/>
</dbReference>
<dbReference type="GO" id="GO:0005829">
    <property type="term" value="C:cytosol"/>
    <property type="evidence" value="ECO:0007669"/>
    <property type="project" value="TreeGrafter"/>
</dbReference>
<sequence>MKAAKFEALVSAQRSLMIRDIPASNTSVPTETPTLTKTELIELLCDRAGLNAREAREMVAAFFEVMGEALESGETVKLSGFGGFRLRDKPQRPGRNPKTGTATSIPARRVVTFHASQKLKAQIETGGEQDAAPAFTE</sequence>
<dbReference type="InterPro" id="IPR000119">
    <property type="entry name" value="Hist_DNA-bd"/>
</dbReference>
<dbReference type="PANTHER" id="PTHR33175:SF2">
    <property type="entry name" value="INTEGRATION HOST FACTOR SUBUNIT ALPHA"/>
    <property type="match status" value="1"/>
</dbReference>
<evidence type="ECO:0000313" key="12">
    <source>
        <dbReference type="Proteomes" id="UP000494249"/>
    </source>
</evidence>
<dbReference type="PRINTS" id="PR01727">
    <property type="entry name" value="DNABINDINGHU"/>
</dbReference>
<organism evidence="11 12">
    <name type="scientific">Paraburkholderia phenoliruptrix</name>
    <dbReference type="NCBI Taxonomy" id="252970"/>
    <lineage>
        <taxon>Bacteria</taxon>
        <taxon>Pseudomonadati</taxon>
        <taxon>Pseudomonadota</taxon>
        <taxon>Betaproteobacteria</taxon>
        <taxon>Burkholderiales</taxon>
        <taxon>Burkholderiaceae</taxon>
        <taxon>Paraburkholderia</taxon>
    </lineage>
</organism>
<dbReference type="InterPro" id="IPR020816">
    <property type="entry name" value="Histone-like_DNA-bd_CS"/>
</dbReference>